<evidence type="ECO:0000259" key="4">
    <source>
        <dbReference type="PROSITE" id="PS51387"/>
    </source>
</evidence>
<dbReference type="PANTHER" id="PTHR42659">
    <property type="entry name" value="XANTHINE DEHYDROGENASE SUBUNIT C-RELATED"/>
    <property type="match status" value="1"/>
</dbReference>
<dbReference type="InterPro" id="IPR016167">
    <property type="entry name" value="FAD-bd_PCMH_sub1"/>
</dbReference>
<dbReference type="Pfam" id="PF03450">
    <property type="entry name" value="CO_deh_flav_C"/>
    <property type="match status" value="1"/>
</dbReference>
<evidence type="ECO:0000256" key="3">
    <source>
        <dbReference type="ARBA" id="ARBA00023002"/>
    </source>
</evidence>
<dbReference type="InterPro" id="IPR051312">
    <property type="entry name" value="Diverse_Substr_Oxidored"/>
</dbReference>
<organism evidence="5">
    <name type="scientific">uncultured marine microorganism HF4000_008B14</name>
    <dbReference type="NCBI Taxonomy" id="455512"/>
    <lineage>
        <taxon>unclassified sequences</taxon>
        <taxon>environmental samples</taxon>
    </lineage>
</organism>
<dbReference type="InterPro" id="IPR002346">
    <property type="entry name" value="Mopterin_DH_FAD-bd"/>
</dbReference>
<accession>B3T109</accession>
<keyword evidence="3" id="KW-0560">Oxidoreductase</keyword>
<evidence type="ECO:0000256" key="1">
    <source>
        <dbReference type="ARBA" id="ARBA00022630"/>
    </source>
</evidence>
<dbReference type="PANTHER" id="PTHR42659:SF2">
    <property type="entry name" value="XANTHINE DEHYDROGENASE SUBUNIT C-RELATED"/>
    <property type="match status" value="1"/>
</dbReference>
<feature type="domain" description="FAD-binding PCMH-type" evidence="4">
    <location>
        <begin position="1"/>
        <end position="176"/>
    </location>
</feature>
<name>B3T109_9ZZZZ</name>
<evidence type="ECO:0000313" key="5">
    <source>
        <dbReference type="EMBL" id="ABZ06268.1"/>
    </source>
</evidence>
<dbReference type="PROSITE" id="PS51387">
    <property type="entry name" value="FAD_PCMH"/>
    <property type="match status" value="1"/>
</dbReference>
<dbReference type="AlphaFoldDB" id="B3T109"/>
<dbReference type="SUPFAM" id="SSF56176">
    <property type="entry name" value="FAD-binding/transporter-associated domain-like"/>
    <property type="match status" value="1"/>
</dbReference>
<keyword evidence="1" id="KW-0285">Flavoprotein</keyword>
<evidence type="ECO:0000256" key="2">
    <source>
        <dbReference type="ARBA" id="ARBA00022827"/>
    </source>
</evidence>
<dbReference type="EMBL" id="EU016571">
    <property type="protein sequence ID" value="ABZ06268.1"/>
    <property type="molecule type" value="Genomic_DNA"/>
</dbReference>
<proteinExistence type="predicted"/>
<dbReference type="InterPro" id="IPR036683">
    <property type="entry name" value="CO_DH_flav_C_dom_sf"/>
</dbReference>
<dbReference type="Gene3D" id="3.30.465.10">
    <property type="match status" value="1"/>
</dbReference>
<dbReference type="InterPro" id="IPR036318">
    <property type="entry name" value="FAD-bd_PCMH-like_sf"/>
</dbReference>
<keyword evidence="2" id="KW-0274">FAD</keyword>
<dbReference type="Gene3D" id="3.30.390.50">
    <property type="entry name" value="CO dehydrogenase flavoprotein, C-terminal domain"/>
    <property type="match status" value="1"/>
</dbReference>
<dbReference type="InterPro" id="IPR005107">
    <property type="entry name" value="CO_DH_flav_C"/>
</dbReference>
<sequence length="291" mass="30005">MDWIDFATPKTVSEAVELLASKGDRARLIAGGTDLLVQLRGGRFSVDLVVDAKQIPELNELSYSAQNGLVIGAAVPCYLIYADHAIAEAYPGLIDAASLIGGIQIQGRATLGGNLCNAAPSGDSIPPIIALGGVAHIAGSNGSRQVAAEDFCTGPGRNVLQDGEMLVSINFPAPVAHSGASYLRFIPRNEMDIAVAGVGTSVVLDASGQNFVSARISLASVAPIPVFATEAGDSLAGKPVSEATIQEASEKAIAAATPISDMRGTIRQRNHLVGVLTRRTLNIAVERARGG</sequence>
<dbReference type="InterPro" id="IPR016169">
    <property type="entry name" value="FAD-bd_PCMH_sub2"/>
</dbReference>
<dbReference type="GO" id="GO:0016491">
    <property type="term" value="F:oxidoreductase activity"/>
    <property type="evidence" value="ECO:0007669"/>
    <property type="project" value="UniProtKB-KW"/>
</dbReference>
<protein>
    <submittedName>
        <fullName evidence="5">Putative FAD binding domain in molybdopterin dehydrogenase</fullName>
    </submittedName>
</protein>
<dbReference type="GO" id="GO:0071949">
    <property type="term" value="F:FAD binding"/>
    <property type="evidence" value="ECO:0007669"/>
    <property type="project" value="InterPro"/>
</dbReference>
<dbReference type="SUPFAM" id="SSF55447">
    <property type="entry name" value="CO dehydrogenase flavoprotein C-terminal domain-like"/>
    <property type="match status" value="1"/>
</dbReference>
<dbReference type="Gene3D" id="3.30.43.10">
    <property type="entry name" value="Uridine Diphospho-n-acetylenolpyruvylglucosamine Reductase, domain 2"/>
    <property type="match status" value="1"/>
</dbReference>
<dbReference type="Pfam" id="PF00941">
    <property type="entry name" value="FAD_binding_5"/>
    <property type="match status" value="1"/>
</dbReference>
<dbReference type="SMART" id="SM01092">
    <property type="entry name" value="CO_deh_flav_C"/>
    <property type="match status" value="1"/>
</dbReference>
<reference evidence="5" key="1">
    <citation type="journal article" date="2008" name="ISME J.">
        <title>Genomic patterns of recombination, clonal divergence and environment in marine microbial populations.</title>
        <authorList>
            <person name="Konstantinidis K.T."/>
            <person name="Delong E.F."/>
        </authorList>
    </citation>
    <scope>NUCLEOTIDE SEQUENCE</scope>
</reference>
<gene>
    <name evidence="5" type="ORF">ALOHA_HF4000008B14ctg1g7</name>
</gene>
<dbReference type="InterPro" id="IPR016166">
    <property type="entry name" value="FAD-bd_PCMH"/>
</dbReference>